<keyword evidence="4" id="KW-0677">Repeat</keyword>
<evidence type="ECO:0000313" key="9">
    <source>
        <dbReference type="Proteomes" id="UP000315471"/>
    </source>
</evidence>
<evidence type="ECO:0000256" key="1">
    <source>
        <dbReference type="ARBA" id="ARBA00004170"/>
    </source>
</evidence>
<dbReference type="GO" id="GO:0016020">
    <property type="term" value="C:membrane"/>
    <property type="evidence" value="ECO:0007669"/>
    <property type="project" value="UniProtKB-SubCell"/>
</dbReference>
<name>A0A5C6E8E9_9BACT</name>
<reference evidence="8 9" key="1">
    <citation type="submission" date="2019-02" db="EMBL/GenBank/DDBJ databases">
        <title>Deep-cultivation of Planctomycetes and their phenomic and genomic characterization uncovers novel biology.</title>
        <authorList>
            <person name="Wiegand S."/>
            <person name="Jogler M."/>
            <person name="Boedeker C."/>
            <person name="Pinto D."/>
            <person name="Vollmers J."/>
            <person name="Rivas-Marin E."/>
            <person name="Kohn T."/>
            <person name="Peeters S.H."/>
            <person name="Heuer A."/>
            <person name="Rast P."/>
            <person name="Oberbeckmann S."/>
            <person name="Bunk B."/>
            <person name="Jeske O."/>
            <person name="Meyerdierks A."/>
            <person name="Storesund J.E."/>
            <person name="Kallscheuer N."/>
            <person name="Luecker S."/>
            <person name="Lage O.M."/>
            <person name="Pohl T."/>
            <person name="Merkel B.J."/>
            <person name="Hornburger P."/>
            <person name="Mueller R.-W."/>
            <person name="Bruemmer F."/>
            <person name="Labrenz M."/>
            <person name="Spormann A.M."/>
            <person name="Op Den Camp H."/>
            <person name="Overmann J."/>
            <person name="Amann R."/>
            <person name="Jetten M.S.M."/>
            <person name="Mascher T."/>
            <person name="Medema M.H."/>
            <person name="Devos D.P."/>
            <person name="Kaster A.-K."/>
            <person name="Ovreas L."/>
            <person name="Rohde M."/>
            <person name="Galperin M.Y."/>
            <person name="Jogler C."/>
        </authorList>
    </citation>
    <scope>NUCLEOTIDE SEQUENCE [LARGE SCALE GENOMIC DNA]</scope>
    <source>
        <strain evidence="8 9">Q31b</strain>
    </source>
</reference>
<feature type="region of interest" description="Disordered" evidence="6">
    <location>
        <begin position="64"/>
        <end position="90"/>
    </location>
</feature>
<feature type="domain" description="DUF1720" evidence="7">
    <location>
        <begin position="87"/>
        <end position="109"/>
    </location>
</feature>
<organism evidence="8 9">
    <name type="scientific">Novipirellula aureliae</name>
    <dbReference type="NCBI Taxonomy" id="2527966"/>
    <lineage>
        <taxon>Bacteria</taxon>
        <taxon>Pseudomonadati</taxon>
        <taxon>Planctomycetota</taxon>
        <taxon>Planctomycetia</taxon>
        <taxon>Pirellulales</taxon>
        <taxon>Pirellulaceae</taxon>
        <taxon>Novipirellula</taxon>
    </lineage>
</organism>
<dbReference type="Pfam" id="PF08226">
    <property type="entry name" value="DUF1720"/>
    <property type="match status" value="1"/>
</dbReference>
<evidence type="ECO:0000256" key="4">
    <source>
        <dbReference type="ARBA" id="ARBA00022737"/>
    </source>
</evidence>
<keyword evidence="9" id="KW-1185">Reference proteome</keyword>
<keyword evidence="5" id="KW-0472">Membrane</keyword>
<dbReference type="EMBL" id="SJPY01000002">
    <property type="protein sequence ID" value="TWU43756.1"/>
    <property type="molecule type" value="Genomic_DNA"/>
</dbReference>
<proteinExistence type="predicted"/>
<evidence type="ECO:0000256" key="6">
    <source>
        <dbReference type="SAM" id="MobiDB-lite"/>
    </source>
</evidence>
<protein>
    <recommendedName>
        <fullName evidence="7">DUF1720 domain-containing protein</fullName>
    </recommendedName>
</protein>
<dbReference type="GO" id="GO:0005737">
    <property type="term" value="C:cytoplasm"/>
    <property type="evidence" value="ECO:0007669"/>
    <property type="project" value="UniProtKB-SubCell"/>
</dbReference>
<evidence type="ECO:0000313" key="8">
    <source>
        <dbReference type="EMBL" id="TWU43756.1"/>
    </source>
</evidence>
<dbReference type="AlphaFoldDB" id="A0A5C6E8E9"/>
<dbReference type="InterPro" id="IPR013182">
    <property type="entry name" value="DUF1720"/>
</dbReference>
<sequence length="136" mass="15352">MKGGRCSITIRLLFGCYSAKTRLEAAAGGLLPYNKTPAPPRSQGSSNRRIERFFLSRRFRYRHRHKPRLQRGSRTTKNEGKHFRGWGFQPQPTGGKMRGWGFQPQPTGARCVVGAHWGQEALALCCQAENQAVTQH</sequence>
<evidence type="ECO:0000259" key="7">
    <source>
        <dbReference type="Pfam" id="PF08226"/>
    </source>
</evidence>
<comment type="subcellular location">
    <subcellularLocation>
        <location evidence="2">Cytoplasm</location>
    </subcellularLocation>
    <subcellularLocation>
        <location evidence="1">Membrane</location>
        <topology evidence="1">Peripheral membrane protein</topology>
    </subcellularLocation>
</comment>
<gene>
    <name evidence="8" type="ORF">Q31b_12860</name>
</gene>
<evidence type="ECO:0000256" key="5">
    <source>
        <dbReference type="ARBA" id="ARBA00023136"/>
    </source>
</evidence>
<comment type="caution">
    <text evidence="8">The sequence shown here is derived from an EMBL/GenBank/DDBJ whole genome shotgun (WGS) entry which is preliminary data.</text>
</comment>
<evidence type="ECO:0000256" key="2">
    <source>
        <dbReference type="ARBA" id="ARBA00004496"/>
    </source>
</evidence>
<accession>A0A5C6E8E9</accession>
<keyword evidence="3" id="KW-0963">Cytoplasm</keyword>
<dbReference type="RefSeq" id="WP_146598838.1">
    <property type="nucleotide sequence ID" value="NZ_SJPY01000002.1"/>
</dbReference>
<evidence type="ECO:0000256" key="3">
    <source>
        <dbReference type="ARBA" id="ARBA00022490"/>
    </source>
</evidence>
<dbReference type="Proteomes" id="UP000315471">
    <property type="component" value="Unassembled WGS sequence"/>
</dbReference>